<feature type="binding site" evidence="4">
    <location>
        <position position="31"/>
    </location>
    <ligand>
        <name>Mg(2+)</name>
        <dbReference type="ChEBI" id="CHEBI:18420"/>
    </ligand>
</feature>
<dbReference type="KEGG" id="acan:ACA1_178710"/>
<dbReference type="OMA" id="HGFYKYM"/>
<dbReference type="EMBL" id="KB008006">
    <property type="protein sequence ID" value="ELR16202.1"/>
    <property type="molecule type" value="Genomic_DNA"/>
</dbReference>
<keyword evidence="7" id="KW-1185">Reference proteome</keyword>
<dbReference type="PROSITE" id="PS51417">
    <property type="entry name" value="ARF"/>
    <property type="match status" value="1"/>
</dbReference>
<dbReference type="PANTHER" id="PTHR45909">
    <property type="entry name" value="ADP-RIBOSYLATION FACTOR-RELATED PROTEIN 1"/>
    <property type="match status" value="1"/>
</dbReference>
<dbReference type="STRING" id="1257118.L8GTG3"/>
<dbReference type="GO" id="GO:0003924">
    <property type="term" value="F:GTPase activity"/>
    <property type="evidence" value="ECO:0007669"/>
    <property type="project" value="InterPro"/>
</dbReference>
<dbReference type="GO" id="GO:0005794">
    <property type="term" value="C:Golgi apparatus"/>
    <property type="evidence" value="ECO:0007669"/>
    <property type="project" value="TreeGrafter"/>
</dbReference>
<keyword evidence="4" id="KW-0479">Metal-binding</keyword>
<dbReference type="VEuPathDB" id="AmoebaDB:ACA1_178710"/>
<dbReference type="Gene3D" id="3.40.50.300">
    <property type="entry name" value="P-loop containing nucleotide triphosphate hydrolases"/>
    <property type="match status" value="1"/>
</dbReference>
<dbReference type="GO" id="GO:0006886">
    <property type="term" value="P:intracellular protein transport"/>
    <property type="evidence" value="ECO:0007669"/>
    <property type="project" value="TreeGrafter"/>
</dbReference>
<name>L8GTG3_ACACF</name>
<dbReference type="InterPro" id="IPR006689">
    <property type="entry name" value="Small_GTPase_ARF/SAR"/>
</dbReference>
<evidence type="ECO:0000256" key="4">
    <source>
        <dbReference type="PIRSR" id="PIRSR606689-2"/>
    </source>
</evidence>
<feature type="binding site" evidence="3">
    <location>
        <begin position="128"/>
        <end position="131"/>
    </location>
    <ligand>
        <name>GTP</name>
        <dbReference type="ChEBI" id="CHEBI:37565"/>
    </ligand>
</feature>
<keyword evidence="2 3" id="KW-0342">GTP-binding</keyword>
<organism evidence="6 7">
    <name type="scientific">Acanthamoeba castellanii (strain ATCC 30010 / Neff)</name>
    <dbReference type="NCBI Taxonomy" id="1257118"/>
    <lineage>
        <taxon>Eukaryota</taxon>
        <taxon>Amoebozoa</taxon>
        <taxon>Discosea</taxon>
        <taxon>Longamoebia</taxon>
        <taxon>Centramoebida</taxon>
        <taxon>Acanthamoebidae</taxon>
        <taxon>Acanthamoeba</taxon>
    </lineage>
</organism>
<dbReference type="SMART" id="SM00177">
    <property type="entry name" value="ARF"/>
    <property type="match status" value="1"/>
</dbReference>
<dbReference type="OrthoDB" id="414781at2759"/>
<evidence type="ECO:0000256" key="3">
    <source>
        <dbReference type="PIRSR" id="PIRSR606689-1"/>
    </source>
</evidence>
<dbReference type="GO" id="GO:0043001">
    <property type="term" value="P:Golgi to plasma membrane protein transport"/>
    <property type="evidence" value="ECO:0007669"/>
    <property type="project" value="TreeGrafter"/>
</dbReference>
<feature type="binding site" evidence="3">
    <location>
        <begin position="24"/>
        <end position="31"/>
    </location>
    <ligand>
        <name>GTP</name>
        <dbReference type="ChEBI" id="CHEBI:37565"/>
    </ligand>
</feature>
<keyword evidence="1 3" id="KW-0547">Nucleotide-binding</keyword>
<evidence type="ECO:0000256" key="5">
    <source>
        <dbReference type="RuleBase" id="RU003925"/>
    </source>
</evidence>
<evidence type="ECO:0000313" key="7">
    <source>
        <dbReference type="Proteomes" id="UP000011083"/>
    </source>
</evidence>
<feature type="binding site" evidence="3">
    <location>
        <position position="71"/>
    </location>
    <ligand>
        <name>GTP</name>
        <dbReference type="ChEBI" id="CHEBI:37565"/>
    </ligand>
</feature>
<dbReference type="InterPro" id="IPR005225">
    <property type="entry name" value="Small_GTP-bd"/>
</dbReference>
<evidence type="ECO:0000256" key="2">
    <source>
        <dbReference type="ARBA" id="ARBA00023134"/>
    </source>
</evidence>
<evidence type="ECO:0000313" key="6">
    <source>
        <dbReference type="EMBL" id="ELR16202.1"/>
    </source>
</evidence>
<dbReference type="GeneID" id="14916869"/>
<protein>
    <submittedName>
        <fullName evidence="6">ADPribosylation factor related protein 1, putative</fullName>
    </submittedName>
</protein>
<dbReference type="GO" id="GO:0005525">
    <property type="term" value="F:GTP binding"/>
    <property type="evidence" value="ECO:0007669"/>
    <property type="project" value="UniProtKB-KW"/>
</dbReference>
<dbReference type="Pfam" id="PF00025">
    <property type="entry name" value="Arf"/>
    <property type="match status" value="1"/>
</dbReference>
<dbReference type="PROSITE" id="PS51419">
    <property type="entry name" value="RAB"/>
    <property type="match status" value="1"/>
</dbReference>
<dbReference type="PANTHER" id="PTHR45909:SF1">
    <property type="entry name" value="ADP-RIBOSYLATION FACTOR-RELATED PROTEIN 1"/>
    <property type="match status" value="1"/>
</dbReference>
<dbReference type="SMART" id="SM00178">
    <property type="entry name" value="SAR"/>
    <property type="match status" value="1"/>
</dbReference>
<dbReference type="GO" id="GO:0046872">
    <property type="term" value="F:metal ion binding"/>
    <property type="evidence" value="ECO:0007669"/>
    <property type="project" value="UniProtKB-KW"/>
</dbReference>
<reference evidence="6 7" key="1">
    <citation type="journal article" date="2013" name="Genome Biol.">
        <title>Genome of Acanthamoeba castellanii highlights extensive lateral gene transfer and early evolution of tyrosine kinase signaling.</title>
        <authorList>
            <person name="Clarke M."/>
            <person name="Lohan A.J."/>
            <person name="Liu B."/>
            <person name="Lagkouvardos I."/>
            <person name="Roy S."/>
            <person name="Zafar N."/>
            <person name="Bertelli C."/>
            <person name="Schilde C."/>
            <person name="Kianianmomeni A."/>
            <person name="Burglin T.R."/>
            <person name="Frech C."/>
            <person name="Turcotte B."/>
            <person name="Kopec K.O."/>
            <person name="Synnott J.M."/>
            <person name="Choo C."/>
            <person name="Paponov I."/>
            <person name="Finkler A."/>
            <person name="Soon Heng Tan C."/>
            <person name="Hutchins A.P."/>
            <person name="Weinmeier T."/>
            <person name="Rattei T."/>
            <person name="Chu J.S."/>
            <person name="Gimenez G."/>
            <person name="Irimia M."/>
            <person name="Rigden D.J."/>
            <person name="Fitzpatrick D.A."/>
            <person name="Lorenzo-Morales J."/>
            <person name="Bateman A."/>
            <person name="Chiu C.H."/>
            <person name="Tang P."/>
            <person name="Hegemann P."/>
            <person name="Fromm H."/>
            <person name="Raoult D."/>
            <person name="Greub G."/>
            <person name="Miranda-Saavedra D."/>
            <person name="Chen N."/>
            <person name="Nash P."/>
            <person name="Ginger M.L."/>
            <person name="Horn M."/>
            <person name="Schaap P."/>
            <person name="Caler L."/>
            <person name="Loftus B."/>
        </authorList>
    </citation>
    <scope>NUCLEOTIDE SEQUENCE [LARGE SCALE GENOMIC DNA]</scope>
    <source>
        <strain evidence="6 7">Neff</strain>
    </source>
</reference>
<dbReference type="Proteomes" id="UP000011083">
    <property type="component" value="Unassembled WGS sequence"/>
</dbReference>
<comment type="similarity">
    <text evidence="5">Belongs to the small GTPase superfamily. Arf family.</text>
</comment>
<keyword evidence="4" id="KW-0460">Magnesium</keyword>
<dbReference type="NCBIfam" id="TIGR00231">
    <property type="entry name" value="small_GTP"/>
    <property type="match status" value="1"/>
</dbReference>
<dbReference type="GO" id="GO:0034067">
    <property type="term" value="P:protein localization to Golgi apparatus"/>
    <property type="evidence" value="ECO:0007669"/>
    <property type="project" value="TreeGrafter"/>
</dbReference>
<accession>L8GTG3</accession>
<dbReference type="AlphaFoldDB" id="L8GTG3"/>
<dbReference type="InterPro" id="IPR027417">
    <property type="entry name" value="P-loop_NTPase"/>
</dbReference>
<dbReference type="PRINTS" id="PR00328">
    <property type="entry name" value="SAR1GTPBP"/>
</dbReference>
<gene>
    <name evidence="6" type="ORF">ACA1_178710</name>
</gene>
<evidence type="ECO:0000256" key="1">
    <source>
        <dbReference type="ARBA" id="ARBA00022741"/>
    </source>
</evidence>
<sequence>MFGLLYGLFEQAFAKKEYYALILGLDNAGKTTLLERMKATYGEKEALPPDRIAPTVGLNRRERLVLWDLGGQSGLRSIWPKYYSEASGLLFLLDAADEKRLEEACSAFQSIMTDPQLDAKVPVLILLNKQDVADPKVVERMKESMGALAATSSRPSALFPICALNGDGVVKGVKWLVEQLREASSA</sequence>
<dbReference type="InterPro" id="IPR024156">
    <property type="entry name" value="Small_GTPase_ARF"/>
</dbReference>
<proteinExistence type="inferred from homology"/>
<dbReference type="SUPFAM" id="SSF52540">
    <property type="entry name" value="P-loop containing nucleoside triphosphate hydrolases"/>
    <property type="match status" value="1"/>
</dbReference>
<dbReference type="RefSeq" id="XP_004338215.1">
    <property type="nucleotide sequence ID" value="XM_004338167.1"/>
</dbReference>
<feature type="binding site" evidence="4">
    <location>
        <position position="55"/>
    </location>
    <ligand>
        <name>Mg(2+)</name>
        <dbReference type="ChEBI" id="CHEBI:18420"/>
    </ligand>
</feature>